<dbReference type="Proteomes" id="UP000542353">
    <property type="component" value="Unassembled WGS sequence"/>
</dbReference>
<comment type="caution">
    <text evidence="2">The sequence shown here is derived from an EMBL/GenBank/DDBJ whole genome shotgun (WGS) entry which is preliminary data.</text>
</comment>
<dbReference type="RefSeq" id="WP_184258728.1">
    <property type="nucleotide sequence ID" value="NZ_JACHIH010000018.1"/>
</dbReference>
<gene>
    <name evidence="2" type="ORF">HNR60_002975</name>
</gene>
<dbReference type="EMBL" id="JACHIH010000018">
    <property type="protein sequence ID" value="MBB5048213.1"/>
    <property type="molecule type" value="Genomic_DNA"/>
</dbReference>
<proteinExistence type="predicted"/>
<protein>
    <recommendedName>
        <fullName evidence="1">Immunity MXAN-0049 protein domain-containing protein</fullName>
    </recommendedName>
</protein>
<dbReference type="AlphaFoldDB" id="A0A7W8DZM5"/>
<reference evidence="2 3" key="1">
    <citation type="submission" date="2020-08" db="EMBL/GenBank/DDBJ databases">
        <title>Genomic Encyclopedia of Type Strains, Phase IV (KMG-IV): sequencing the most valuable type-strain genomes for metagenomic binning, comparative biology and taxonomic classification.</title>
        <authorList>
            <person name="Goeker M."/>
        </authorList>
    </citation>
    <scope>NUCLEOTIDE SEQUENCE [LARGE SCALE GENOMIC DNA]</scope>
    <source>
        <strain evidence="2 3">DSM 12706</strain>
    </source>
</reference>
<name>A0A7W8DZM5_9BRAD</name>
<accession>A0A7W8DZM5</accession>
<organism evidence="2 3">
    <name type="scientific">Rhodopseudomonas rhenobacensis</name>
    <dbReference type="NCBI Taxonomy" id="87461"/>
    <lineage>
        <taxon>Bacteria</taxon>
        <taxon>Pseudomonadati</taxon>
        <taxon>Pseudomonadota</taxon>
        <taxon>Alphaproteobacteria</taxon>
        <taxon>Hyphomicrobiales</taxon>
        <taxon>Nitrobacteraceae</taxon>
        <taxon>Rhodopseudomonas</taxon>
    </lineage>
</organism>
<keyword evidence="3" id="KW-1185">Reference proteome</keyword>
<feature type="domain" description="Immunity MXAN-0049 protein" evidence="1">
    <location>
        <begin position="27"/>
        <end position="192"/>
    </location>
</feature>
<sequence length="238" mass="27705">MAWMMTVEMHVRSPKFDFDELDRLKLFKDRSGRTMERGIRFDGVPPVNLTARQQDTKKFCDAFHIIGFICVSEKFREIIEGFEPNAHQFFPITLEAKDGTRHAGPQYYIFNPCAVIDAYLDVGNAPGWPELRNLHRPYRAGYEDVALSSQEIAGRHVWMGGFLGAGNLFVSDALHAKLVKEKIRYLWFRPLKERDAPWNAEAEMPMVLAWLEADPARVQDLINRRPDWVRKHRADWML</sequence>
<evidence type="ECO:0000313" key="3">
    <source>
        <dbReference type="Proteomes" id="UP000542353"/>
    </source>
</evidence>
<evidence type="ECO:0000313" key="2">
    <source>
        <dbReference type="EMBL" id="MBB5048213.1"/>
    </source>
</evidence>
<dbReference type="InterPro" id="IPR012433">
    <property type="entry name" value="Imm11"/>
</dbReference>
<evidence type="ECO:0000259" key="1">
    <source>
        <dbReference type="Pfam" id="PF07791"/>
    </source>
</evidence>
<dbReference type="Pfam" id="PF07791">
    <property type="entry name" value="Imm11"/>
    <property type="match status" value="1"/>
</dbReference>